<evidence type="ECO:0000259" key="4">
    <source>
        <dbReference type="Pfam" id="PF22725"/>
    </source>
</evidence>
<dbReference type="GO" id="GO:0000166">
    <property type="term" value="F:nucleotide binding"/>
    <property type="evidence" value="ECO:0007669"/>
    <property type="project" value="InterPro"/>
</dbReference>
<comment type="similarity">
    <text evidence="1">Belongs to the Gfo/Idh/MocA family.</text>
</comment>
<feature type="domain" description="Gfo/Idh/MocA-like oxidoreductase N-terminal" evidence="3">
    <location>
        <begin position="6"/>
        <end position="110"/>
    </location>
</feature>
<feature type="domain" description="GFO/IDH/MocA-like oxidoreductase" evidence="4">
    <location>
        <begin position="122"/>
        <end position="238"/>
    </location>
</feature>
<dbReference type="InterPro" id="IPR000683">
    <property type="entry name" value="Gfo/Idh/MocA-like_OxRdtase_N"/>
</dbReference>
<accession>A0A1T4MCP8</accession>
<dbReference type="EMBL" id="FUXM01000004">
    <property type="protein sequence ID" value="SJZ64655.1"/>
    <property type="molecule type" value="Genomic_DNA"/>
</dbReference>
<evidence type="ECO:0000313" key="6">
    <source>
        <dbReference type="Proteomes" id="UP000189933"/>
    </source>
</evidence>
<evidence type="ECO:0000256" key="1">
    <source>
        <dbReference type="ARBA" id="ARBA00010928"/>
    </source>
</evidence>
<dbReference type="OrthoDB" id="9783105at2"/>
<evidence type="ECO:0000259" key="3">
    <source>
        <dbReference type="Pfam" id="PF01408"/>
    </source>
</evidence>
<sequence>MARIAREKFIPALHVTEDGELLAVASSSQQGQAQARQLGSKRVYSSYEELLQDPEIDAVYIPLPNALHKEWVIRAAAAKKHILCEKPLALTAADAEEMVSVCKRNGVFLAEAFMYRYHPQLQRVKMLLAQGVIGEVKYFRAGFSYLMNWEKKNIRLDPQLGGGCLFDIGCYCLDALNFLLGMKPEEIYATGVFHPEYKIDIAAAVNLKLEKGILAQLQFSFQQPFSDYCEIFGERGTITLPRAFRPDKAGGQGIILFTDAGGKQQEEVYQGDPYLLQLQVYHANLRTEDNDGAAMSRLIEQARLLEACFASLQQEQVVHL</sequence>
<dbReference type="PANTHER" id="PTHR22604">
    <property type="entry name" value="OXIDOREDUCTASES"/>
    <property type="match status" value="1"/>
</dbReference>
<evidence type="ECO:0000313" key="5">
    <source>
        <dbReference type="EMBL" id="SJZ64655.1"/>
    </source>
</evidence>
<dbReference type="Pfam" id="PF22725">
    <property type="entry name" value="GFO_IDH_MocA_C3"/>
    <property type="match status" value="1"/>
</dbReference>
<protein>
    <submittedName>
        <fullName evidence="5">Predicted dehydrogenase</fullName>
    </submittedName>
</protein>
<gene>
    <name evidence="5" type="ORF">SAMN02745885_00500</name>
</gene>
<keyword evidence="6" id="KW-1185">Reference proteome</keyword>
<dbReference type="Gene3D" id="3.30.360.10">
    <property type="entry name" value="Dihydrodipicolinate Reductase, domain 2"/>
    <property type="match status" value="1"/>
</dbReference>
<organism evidence="5 6">
    <name type="scientific">Carboxydocella sporoproducens DSM 16521</name>
    <dbReference type="NCBI Taxonomy" id="1121270"/>
    <lineage>
        <taxon>Bacteria</taxon>
        <taxon>Bacillati</taxon>
        <taxon>Bacillota</taxon>
        <taxon>Clostridia</taxon>
        <taxon>Eubacteriales</taxon>
        <taxon>Clostridiales Family XVI. Incertae Sedis</taxon>
        <taxon>Carboxydocella</taxon>
    </lineage>
</organism>
<name>A0A1T4MCP8_9FIRM</name>
<dbReference type="InterPro" id="IPR036291">
    <property type="entry name" value="NAD(P)-bd_dom_sf"/>
</dbReference>
<dbReference type="PANTHER" id="PTHR22604:SF105">
    <property type="entry name" value="TRANS-1,2-DIHYDROBENZENE-1,2-DIOL DEHYDROGENASE"/>
    <property type="match status" value="1"/>
</dbReference>
<dbReference type="Gene3D" id="3.40.50.720">
    <property type="entry name" value="NAD(P)-binding Rossmann-like Domain"/>
    <property type="match status" value="1"/>
</dbReference>
<dbReference type="SUPFAM" id="SSF51735">
    <property type="entry name" value="NAD(P)-binding Rossmann-fold domains"/>
    <property type="match status" value="1"/>
</dbReference>
<keyword evidence="2" id="KW-0560">Oxidoreductase</keyword>
<evidence type="ECO:0000256" key="2">
    <source>
        <dbReference type="ARBA" id="ARBA00023002"/>
    </source>
</evidence>
<proteinExistence type="inferred from homology"/>
<dbReference type="AlphaFoldDB" id="A0A1T4MCP8"/>
<dbReference type="SUPFAM" id="SSF55347">
    <property type="entry name" value="Glyceraldehyde-3-phosphate dehydrogenase-like, C-terminal domain"/>
    <property type="match status" value="1"/>
</dbReference>
<dbReference type="InterPro" id="IPR050984">
    <property type="entry name" value="Gfo/Idh/MocA_domain"/>
</dbReference>
<dbReference type="GO" id="GO:0016491">
    <property type="term" value="F:oxidoreductase activity"/>
    <property type="evidence" value="ECO:0007669"/>
    <property type="project" value="UniProtKB-KW"/>
</dbReference>
<reference evidence="6" key="1">
    <citation type="submission" date="2017-02" db="EMBL/GenBank/DDBJ databases">
        <authorList>
            <person name="Varghese N."/>
            <person name="Submissions S."/>
        </authorList>
    </citation>
    <scope>NUCLEOTIDE SEQUENCE [LARGE SCALE GENOMIC DNA]</scope>
    <source>
        <strain evidence="6">DSM 16521</strain>
    </source>
</reference>
<dbReference type="Pfam" id="PF01408">
    <property type="entry name" value="GFO_IDH_MocA"/>
    <property type="match status" value="1"/>
</dbReference>
<dbReference type="InterPro" id="IPR055170">
    <property type="entry name" value="GFO_IDH_MocA-like_dom"/>
</dbReference>
<dbReference type="Proteomes" id="UP000189933">
    <property type="component" value="Unassembled WGS sequence"/>
</dbReference>